<organism evidence="2 3">
    <name type="scientific">Pleuronectes platessa</name>
    <name type="common">European plaice</name>
    <dbReference type="NCBI Taxonomy" id="8262"/>
    <lineage>
        <taxon>Eukaryota</taxon>
        <taxon>Metazoa</taxon>
        <taxon>Chordata</taxon>
        <taxon>Craniata</taxon>
        <taxon>Vertebrata</taxon>
        <taxon>Euteleostomi</taxon>
        <taxon>Actinopterygii</taxon>
        <taxon>Neopterygii</taxon>
        <taxon>Teleostei</taxon>
        <taxon>Neoteleostei</taxon>
        <taxon>Acanthomorphata</taxon>
        <taxon>Carangaria</taxon>
        <taxon>Pleuronectiformes</taxon>
        <taxon>Pleuronectoidei</taxon>
        <taxon>Pleuronectidae</taxon>
        <taxon>Pleuronectes</taxon>
    </lineage>
</organism>
<gene>
    <name evidence="2" type="ORF">PLEPLA_LOCUS45670</name>
</gene>
<evidence type="ECO:0000256" key="1">
    <source>
        <dbReference type="SAM" id="MobiDB-lite"/>
    </source>
</evidence>
<name>A0A9N7VZ45_PLEPL</name>
<feature type="region of interest" description="Disordered" evidence="1">
    <location>
        <begin position="41"/>
        <end position="60"/>
    </location>
</feature>
<feature type="compositionally biased region" description="Polar residues" evidence="1">
    <location>
        <begin position="164"/>
        <end position="184"/>
    </location>
</feature>
<evidence type="ECO:0000313" key="3">
    <source>
        <dbReference type="Proteomes" id="UP001153269"/>
    </source>
</evidence>
<comment type="caution">
    <text evidence="2">The sequence shown here is derived from an EMBL/GenBank/DDBJ whole genome shotgun (WGS) entry which is preliminary data.</text>
</comment>
<evidence type="ECO:0000313" key="2">
    <source>
        <dbReference type="EMBL" id="CAB1457842.1"/>
    </source>
</evidence>
<dbReference type="AlphaFoldDB" id="A0A9N7VZ45"/>
<dbReference type="EMBL" id="CADEAL010004359">
    <property type="protein sequence ID" value="CAB1457842.1"/>
    <property type="molecule type" value="Genomic_DNA"/>
</dbReference>
<reference evidence="2" key="1">
    <citation type="submission" date="2020-03" db="EMBL/GenBank/DDBJ databases">
        <authorList>
            <person name="Weist P."/>
        </authorList>
    </citation>
    <scope>NUCLEOTIDE SEQUENCE</scope>
</reference>
<keyword evidence="3" id="KW-1185">Reference proteome</keyword>
<sequence length="207" mass="22026">MDTSSHQCACVLSLYALPSLYPHQKTRKHLADLEAVFELRGSQREPSSQRVRTSSHESNKVKNLRGSLISEVSLQRAAGAAVSSSAVPTHSQAVSLPVRTAVPAAVRAERRPMLNVLQTANELHMHKAAAEPALSHRAGCGKPCGGAAQAPQDNEGPSNVPCVQGQTRQDQSAGSLHKTPSSPQVIDGVQHTQLGVFWRSTTGAVDF</sequence>
<proteinExistence type="predicted"/>
<dbReference type="Proteomes" id="UP001153269">
    <property type="component" value="Unassembled WGS sequence"/>
</dbReference>
<feature type="non-terminal residue" evidence="2">
    <location>
        <position position="207"/>
    </location>
</feature>
<accession>A0A9N7VZ45</accession>
<feature type="region of interest" description="Disordered" evidence="1">
    <location>
        <begin position="142"/>
        <end position="187"/>
    </location>
</feature>
<protein>
    <submittedName>
        <fullName evidence="2">Uncharacterized protein</fullName>
    </submittedName>
</protein>